<dbReference type="InterPro" id="IPR036910">
    <property type="entry name" value="HMG_box_dom_sf"/>
</dbReference>
<dbReference type="CDD" id="cd16926">
    <property type="entry name" value="HATPase_MutL-MLH-PMS-like"/>
    <property type="match status" value="1"/>
</dbReference>
<dbReference type="Proteomes" id="UP000694387">
    <property type="component" value="Chromosome 4"/>
</dbReference>
<dbReference type="GO" id="GO:0005524">
    <property type="term" value="F:ATP binding"/>
    <property type="evidence" value="ECO:0007669"/>
    <property type="project" value="InterPro"/>
</dbReference>
<dbReference type="InterPro" id="IPR020568">
    <property type="entry name" value="Ribosomal_Su5_D2-typ_SF"/>
</dbReference>
<dbReference type="Gene3D" id="1.10.30.10">
    <property type="entry name" value="High mobility group box domain"/>
    <property type="match status" value="1"/>
</dbReference>
<dbReference type="PROSITE" id="PS00058">
    <property type="entry name" value="DNA_MISMATCH_REPAIR_1"/>
    <property type="match status" value="1"/>
</dbReference>
<dbReference type="SUPFAM" id="SSF47095">
    <property type="entry name" value="HMG-box"/>
    <property type="match status" value="1"/>
</dbReference>
<evidence type="ECO:0000313" key="6">
    <source>
        <dbReference type="Proteomes" id="UP000694387"/>
    </source>
</evidence>
<dbReference type="GO" id="GO:0006298">
    <property type="term" value="P:mismatch repair"/>
    <property type="evidence" value="ECO:0007669"/>
    <property type="project" value="InterPro"/>
</dbReference>
<dbReference type="InterPro" id="IPR014762">
    <property type="entry name" value="DNA_mismatch_repair_CS"/>
</dbReference>
<dbReference type="AlphaFoldDB" id="A0A9L0JK44"/>
<dbReference type="SUPFAM" id="SSF55874">
    <property type="entry name" value="ATPase domain of HSP90 chaperone/DNA topoisomerase II/histidine kinase"/>
    <property type="match status" value="1"/>
</dbReference>
<comment type="similarity">
    <text evidence="1">Belongs to the DNA mismatch repair MutL/HexB family.</text>
</comment>
<dbReference type="GO" id="GO:0030983">
    <property type="term" value="F:mismatched DNA binding"/>
    <property type="evidence" value="ECO:0007669"/>
    <property type="project" value="InterPro"/>
</dbReference>
<reference evidence="5" key="2">
    <citation type="submission" date="2025-08" db="UniProtKB">
        <authorList>
            <consortium name="Ensembl"/>
        </authorList>
    </citation>
    <scope>IDENTIFICATION</scope>
</reference>
<feature type="domain" description="HMG box" evidence="4">
    <location>
        <begin position="533"/>
        <end position="601"/>
    </location>
</feature>
<dbReference type="FunFam" id="1.10.30.10:FF:000026">
    <property type="entry name" value="PMS1 homolog 1, mismatch repair system component"/>
    <property type="match status" value="1"/>
</dbReference>
<dbReference type="CDD" id="cd21985">
    <property type="entry name" value="HMG-box_PMS1"/>
    <property type="match status" value="1"/>
</dbReference>
<dbReference type="InterPro" id="IPR002099">
    <property type="entry name" value="MutL/Mlh/PMS"/>
</dbReference>
<feature type="region of interest" description="Disordered" evidence="3">
    <location>
        <begin position="487"/>
        <end position="509"/>
    </location>
</feature>
<reference evidence="5" key="3">
    <citation type="submission" date="2025-09" db="UniProtKB">
        <authorList>
            <consortium name="Ensembl"/>
        </authorList>
    </citation>
    <scope>IDENTIFICATION</scope>
</reference>
<dbReference type="SMART" id="SM00398">
    <property type="entry name" value="HMG"/>
    <property type="match status" value="1"/>
</dbReference>
<dbReference type="FunFam" id="3.30.230.10:FF:000030">
    <property type="entry name" value="PMS1 homolog 1, mismatch repair system component"/>
    <property type="match status" value="1"/>
</dbReference>
<dbReference type="GO" id="GO:0140664">
    <property type="term" value="F:ATP-dependent DNA damage sensor activity"/>
    <property type="evidence" value="ECO:0007669"/>
    <property type="project" value="InterPro"/>
</dbReference>
<keyword evidence="2" id="KW-0539">Nucleus</keyword>
<dbReference type="PANTHER" id="PTHR10073:SF54">
    <property type="entry name" value="PMS1 PROTEIN HOMOLOG 1"/>
    <property type="match status" value="1"/>
</dbReference>
<proteinExistence type="inferred from homology"/>
<evidence type="ECO:0000259" key="4">
    <source>
        <dbReference type="PROSITE" id="PS50118"/>
    </source>
</evidence>
<keyword evidence="2" id="KW-0238">DNA-binding</keyword>
<protein>
    <submittedName>
        <fullName evidence="5">PMS1 homolog 1, mismatch repair system component</fullName>
    </submittedName>
</protein>
<dbReference type="Pfam" id="PF01119">
    <property type="entry name" value="DNA_mis_repair"/>
    <property type="match status" value="1"/>
</dbReference>
<dbReference type="InterPro" id="IPR013507">
    <property type="entry name" value="DNA_mismatch_S5_2-like"/>
</dbReference>
<dbReference type="NCBIfam" id="TIGR00585">
    <property type="entry name" value="mutl"/>
    <property type="match status" value="1"/>
</dbReference>
<dbReference type="Pfam" id="PF13589">
    <property type="entry name" value="HATPase_c_3"/>
    <property type="match status" value="1"/>
</dbReference>
<sequence>MKQLPAATVRLLSSSQIITSVVSVVKELIENSLDAGATSIDVKLENFGFDKIEVRDNGEGIKAIDAPVMAIKYYTSKINSHEDLENLTTYGFRGEALGSICCVAEVSIITRTAADNFSTQYVLDGSGHIISQKPSHLGQGTTVTALKLFKNLPVRKQFYSTAKKCKDEIKKVQDLLISYGILKPDLRIVFVHNKIYLSGFLPKHDVDHSFTSLSTPERSFIFINNRPVHQKDILKLIRHYYNLKCLKESTRLYPIFFLKIDVPTADVDVNLTPDKSQVLLQNKESILIALENLLTTCYGSLPSTNSYENNETDVSSADTVVSKTAETDVLFNKMESSGNNYPNVDTLAIPFQNDVHNDESVKNTNYCSDPQIHVDDHYDDHFSSEDSSIDKNTRNLFQEISMNNSSCEDAQKEYSETCYVDSVKHAQSQNGSKGHINESGKNEEAAVPEKSLEICADDWSKGNVLKNSMGENIEPVKILVPQESSACKVSNNNNHPSSEQKNLSEGAYNKKSNVVDNKSGQLTAYDLISNRVIKKPMSASALFVQDHRAQLLTENSKTSLEDATVQIEELWKTLSEEEKLKYEEKASKDLERYNKQIKRAIEQESQTPIKDGRKKIKPTSAWNLAQKHKLKTSLIQPKLDELFQSQIEKKKDQNIKVEFLLQKTTWK</sequence>
<dbReference type="FunFam" id="3.30.565.10:FF:000017">
    <property type="entry name" value="PMS1 homolog 1, mismatch repair system component"/>
    <property type="match status" value="1"/>
</dbReference>
<feature type="DNA-binding region" description="HMG box" evidence="2">
    <location>
        <begin position="533"/>
        <end position="601"/>
    </location>
</feature>
<organism evidence="5 6">
    <name type="scientific">Equus asinus</name>
    <name type="common">Donkey</name>
    <name type="synonym">Equus africanus asinus</name>
    <dbReference type="NCBI Taxonomy" id="9793"/>
    <lineage>
        <taxon>Eukaryota</taxon>
        <taxon>Metazoa</taxon>
        <taxon>Chordata</taxon>
        <taxon>Craniata</taxon>
        <taxon>Vertebrata</taxon>
        <taxon>Euteleostomi</taxon>
        <taxon>Mammalia</taxon>
        <taxon>Eutheria</taxon>
        <taxon>Laurasiatheria</taxon>
        <taxon>Perissodactyla</taxon>
        <taxon>Equidae</taxon>
        <taxon>Equus</taxon>
    </lineage>
</organism>
<dbReference type="InterPro" id="IPR036890">
    <property type="entry name" value="HATPase_C_sf"/>
</dbReference>
<dbReference type="SMART" id="SM01340">
    <property type="entry name" value="DNA_mis_repair"/>
    <property type="match status" value="1"/>
</dbReference>
<dbReference type="Ensembl" id="ENSEAST00005057324.1">
    <property type="protein sequence ID" value="ENSEASP00005052753.1"/>
    <property type="gene ID" value="ENSEASG00005021046.2"/>
</dbReference>
<dbReference type="Gene3D" id="3.30.565.10">
    <property type="entry name" value="Histidine kinase-like ATPase, C-terminal domain"/>
    <property type="match status" value="1"/>
</dbReference>
<dbReference type="PROSITE" id="PS50118">
    <property type="entry name" value="HMG_BOX_2"/>
    <property type="match status" value="1"/>
</dbReference>
<evidence type="ECO:0000256" key="2">
    <source>
        <dbReference type="PROSITE-ProRule" id="PRU00267"/>
    </source>
</evidence>
<accession>A0A9L0JK44</accession>
<dbReference type="GO" id="GO:0016887">
    <property type="term" value="F:ATP hydrolysis activity"/>
    <property type="evidence" value="ECO:0007669"/>
    <property type="project" value="InterPro"/>
</dbReference>
<dbReference type="InterPro" id="IPR038973">
    <property type="entry name" value="MutL/Mlh/Pms-like"/>
</dbReference>
<dbReference type="InterPro" id="IPR009071">
    <property type="entry name" value="HMG_box_dom"/>
</dbReference>
<feature type="compositionally biased region" description="Basic and acidic residues" evidence="3">
    <location>
        <begin position="435"/>
        <end position="444"/>
    </location>
</feature>
<dbReference type="GeneTree" id="ENSGT00940000157085"/>
<feature type="region of interest" description="Disordered" evidence="3">
    <location>
        <begin position="428"/>
        <end position="447"/>
    </location>
</feature>
<name>A0A9L0JK44_EQUAS</name>
<gene>
    <name evidence="5" type="primary">PMS1</name>
</gene>
<feature type="compositionally biased region" description="Polar residues" evidence="3">
    <location>
        <begin position="487"/>
        <end position="503"/>
    </location>
</feature>
<evidence type="ECO:0000256" key="3">
    <source>
        <dbReference type="SAM" id="MobiDB-lite"/>
    </source>
</evidence>
<keyword evidence="6" id="KW-1185">Reference proteome</keyword>
<dbReference type="Pfam" id="PF00505">
    <property type="entry name" value="HMG_box"/>
    <property type="match status" value="1"/>
</dbReference>
<dbReference type="GO" id="GO:0032389">
    <property type="term" value="C:MutLalpha complex"/>
    <property type="evidence" value="ECO:0007669"/>
    <property type="project" value="TreeGrafter"/>
</dbReference>
<evidence type="ECO:0000313" key="5">
    <source>
        <dbReference type="Ensembl" id="ENSEASP00005052753.1"/>
    </source>
</evidence>
<dbReference type="PANTHER" id="PTHR10073">
    <property type="entry name" value="DNA MISMATCH REPAIR PROTEIN MLH, PMS, MUTL"/>
    <property type="match status" value="1"/>
</dbReference>
<dbReference type="SUPFAM" id="SSF54211">
    <property type="entry name" value="Ribosomal protein S5 domain 2-like"/>
    <property type="match status" value="1"/>
</dbReference>
<evidence type="ECO:0000256" key="1">
    <source>
        <dbReference type="ARBA" id="ARBA00006082"/>
    </source>
</evidence>
<reference evidence="5 6" key="1">
    <citation type="journal article" date="2020" name="Nat. Commun.">
        <title>Donkey genomes provide new insights into domestication and selection for coat color.</title>
        <authorList>
            <person name="Wang"/>
            <person name="C."/>
            <person name="Li"/>
            <person name="H."/>
            <person name="Guo"/>
            <person name="Y."/>
            <person name="Huang"/>
            <person name="J."/>
            <person name="Sun"/>
            <person name="Y."/>
            <person name="Min"/>
            <person name="J."/>
            <person name="Wang"/>
            <person name="J."/>
            <person name="Fang"/>
            <person name="X."/>
            <person name="Zhao"/>
            <person name="Z."/>
            <person name="Wang"/>
            <person name="S."/>
            <person name="Zhang"/>
            <person name="Y."/>
            <person name="Liu"/>
            <person name="Q."/>
            <person name="Jiang"/>
            <person name="Q."/>
            <person name="Wang"/>
            <person name="X."/>
            <person name="Guo"/>
            <person name="Y."/>
            <person name="Yang"/>
            <person name="C."/>
            <person name="Wang"/>
            <person name="Y."/>
            <person name="Tian"/>
            <person name="F."/>
            <person name="Zhuang"/>
            <person name="G."/>
            <person name="Fan"/>
            <person name="Y."/>
            <person name="Gao"/>
            <person name="Q."/>
            <person name="Li"/>
            <person name="Y."/>
            <person name="Ju"/>
            <person name="Z."/>
            <person name="Li"/>
            <person name="J."/>
            <person name="Li"/>
            <person name="R."/>
            <person name="Hou"/>
            <person name="M."/>
            <person name="Yang"/>
            <person name="G."/>
            <person name="Liu"/>
            <person name="G."/>
            <person name="Liu"/>
            <person name="W."/>
            <person name="Guo"/>
            <person name="J."/>
            <person name="Pan"/>
            <person name="S."/>
            <person name="Fan"/>
            <person name="G."/>
            <person name="Zhang"/>
            <person name="W."/>
            <person name="Zhang"/>
            <person name="R."/>
            <person name="Yu"/>
            <person name="J."/>
            <person name="Zhang"/>
            <person name="X."/>
            <person name="Yin"/>
            <person name="Q."/>
            <person name="Ji"/>
            <person name="C."/>
            <person name="Jin"/>
            <person name="Y."/>
            <person name="Yue"/>
            <person name="G."/>
            <person name="Liu"/>
            <person name="M."/>
            <person name="Xu"/>
            <person name="J."/>
            <person name="Liu"/>
            <person name="S."/>
            <person name="Jordana"/>
            <person name="J."/>
            <person name="Noce"/>
            <person name="A."/>
            <person name="Amills"/>
            <person name="M."/>
            <person name="Wu"/>
            <person name="D.D."/>
            <person name="Li"/>
            <person name="S."/>
            <person name="Zhou"/>
            <person name="X. and Zhong"/>
            <person name="J."/>
        </authorList>
    </citation>
    <scope>NUCLEOTIDE SEQUENCE [LARGE SCALE GENOMIC DNA]</scope>
</reference>
<dbReference type="CDD" id="cd03485">
    <property type="entry name" value="MutL_Trans_hPMS_1_like"/>
    <property type="match status" value="1"/>
</dbReference>